<name>A0A2S1EQ11_LIMRT</name>
<gene>
    <name evidence="1" type="ORF">LWHH1689_0739</name>
</gene>
<organism evidence="1 2">
    <name type="scientific">Limosilactobacillus reuteri</name>
    <name type="common">Lactobacillus reuteri</name>
    <dbReference type="NCBI Taxonomy" id="1598"/>
    <lineage>
        <taxon>Bacteria</taxon>
        <taxon>Bacillati</taxon>
        <taxon>Bacillota</taxon>
        <taxon>Bacilli</taxon>
        <taxon>Lactobacillales</taxon>
        <taxon>Lactobacillaceae</taxon>
        <taxon>Limosilactobacillus</taxon>
    </lineage>
</organism>
<sequence length="46" mass="5749">MTELWFQMRQGNWRESNNRSKRQEKRLINNQKFLQVRLDGQNLKDL</sequence>
<evidence type="ECO:0000313" key="1">
    <source>
        <dbReference type="EMBL" id="AWD62058.1"/>
    </source>
</evidence>
<accession>A0A2S1EQ11</accession>
<protein>
    <submittedName>
        <fullName evidence="1">Uncharacterized protein</fullName>
    </submittedName>
</protein>
<dbReference type="Proteomes" id="UP000244369">
    <property type="component" value="Chromosome"/>
</dbReference>
<reference evidence="1 2" key="1">
    <citation type="submission" date="2018-03" db="EMBL/GenBank/DDBJ databases">
        <title>Complete Genome Sequence of the Chinese traditional Highland Barley wine Isolate Lactobacillus reuteri WHH1689.</title>
        <authorList>
            <person name="Chen S."/>
            <person name="Chen L."/>
            <person name="Chen L."/>
            <person name="Li Y."/>
        </authorList>
    </citation>
    <scope>NUCLEOTIDE SEQUENCE [LARGE SCALE GENOMIC DNA]</scope>
    <source>
        <strain evidence="1 2">WHH1689</strain>
    </source>
</reference>
<dbReference type="AlphaFoldDB" id="A0A2S1EQ11"/>
<proteinExistence type="predicted"/>
<evidence type="ECO:0000313" key="2">
    <source>
        <dbReference type="Proteomes" id="UP000244369"/>
    </source>
</evidence>
<dbReference type="EMBL" id="CP027805">
    <property type="protein sequence ID" value="AWD62058.1"/>
    <property type="molecule type" value="Genomic_DNA"/>
</dbReference>